<proteinExistence type="predicted"/>
<evidence type="ECO:0000313" key="2">
    <source>
        <dbReference type="Proteomes" id="UP001060170"/>
    </source>
</evidence>
<keyword evidence="2" id="KW-1185">Reference proteome</keyword>
<accession>A0ACC0DMY9</accession>
<gene>
    <name evidence="1" type="ORF">MJO28_016197</name>
</gene>
<comment type="caution">
    <text evidence="1">The sequence shown here is derived from an EMBL/GenBank/DDBJ whole genome shotgun (WGS) entry which is preliminary data.</text>
</comment>
<organism evidence="1 2">
    <name type="scientific">Puccinia striiformis f. sp. tritici</name>
    <dbReference type="NCBI Taxonomy" id="168172"/>
    <lineage>
        <taxon>Eukaryota</taxon>
        <taxon>Fungi</taxon>
        <taxon>Dikarya</taxon>
        <taxon>Basidiomycota</taxon>
        <taxon>Pucciniomycotina</taxon>
        <taxon>Pucciniomycetes</taxon>
        <taxon>Pucciniales</taxon>
        <taxon>Pucciniaceae</taxon>
        <taxon>Puccinia</taxon>
    </lineage>
</organism>
<dbReference type="Proteomes" id="UP001060170">
    <property type="component" value="Chromosome 18"/>
</dbReference>
<evidence type="ECO:0000313" key="1">
    <source>
        <dbReference type="EMBL" id="KAI7935326.1"/>
    </source>
</evidence>
<name>A0ACC0DMY9_9BASI</name>
<dbReference type="EMBL" id="CM045882">
    <property type="protein sequence ID" value="KAI7935326.1"/>
    <property type="molecule type" value="Genomic_DNA"/>
</dbReference>
<reference evidence="2" key="2">
    <citation type="journal article" date="2018" name="Mol. Plant Microbe Interact.">
        <title>Genome sequence resources for the wheat stripe rust pathogen (Puccinia striiformis f. sp. tritici) and the barley stripe rust pathogen (Puccinia striiformis f. sp. hordei).</title>
        <authorList>
            <person name="Xia C."/>
            <person name="Wang M."/>
            <person name="Yin C."/>
            <person name="Cornejo O.E."/>
            <person name="Hulbert S.H."/>
            <person name="Chen X."/>
        </authorList>
    </citation>
    <scope>NUCLEOTIDE SEQUENCE [LARGE SCALE GENOMIC DNA]</scope>
    <source>
        <strain evidence="2">93-210</strain>
    </source>
</reference>
<reference evidence="1 2" key="3">
    <citation type="journal article" date="2022" name="Microbiol. Spectr.">
        <title>Folding features and dynamics of 3D genome architecture in plant fungal pathogens.</title>
        <authorList>
            <person name="Xia C."/>
        </authorList>
    </citation>
    <scope>NUCLEOTIDE SEQUENCE [LARGE SCALE GENOMIC DNA]</scope>
    <source>
        <strain evidence="1 2">93-210</strain>
    </source>
</reference>
<reference evidence="2" key="1">
    <citation type="journal article" date="2018" name="BMC Genomics">
        <title>Genomic insights into host adaptation between the wheat stripe rust pathogen (Puccinia striiformis f. sp. tritici) and the barley stripe rust pathogen (Puccinia striiformis f. sp. hordei).</title>
        <authorList>
            <person name="Xia C."/>
            <person name="Wang M."/>
            <person name="Yin C."/>
            <person name="Cornejo O.E."/>
            <person name="Hulbert S.H."/>
            <person name="Chen X."/>
        </authorList>
    </citation>
    <scope>NUCLEOTIDE SEQUENCE [LARGE SCALE GENOMIC DNA]</scope>
    <source>
        <strain evidence="2">93-210</strain>
    </source>
</reference>
<protein>
    <submittedName>
        <fullName evidence="1">Uncharacterized protein</fullName>
    </submittedName>
</protein>
<sequence length="680" mass="76019">MNRVSKTPPPPINPPRVTWASAGITVLAKIAKKNDDALRREISEISQFRYGQDAKPLQIDAVVNLVRGRNTFLLAGTGYGKSRIAELYFRTLPVREKPVIIVLVPLDSLGHNQVVEKKAAKFTAINLTSRTFNKEEANKIANGAYNFVYISPEIFLNSRMWDRVYFSDKFQRRLGLVVLDEAHMVYEWGIVEKTRGGKRSSALSRHEDRGIFRPSYGNLGGHLMTRNNMPMLLMSATCRPVAIKAIKKSLKLPDHTLTMLHGELTRPEIRFIRVTMDSSLSSCNDLLDLYAPKSTTPNNQVIPTIIYSGSRHRTIKVLDVLDQARGEPGAATDSESTFARRFHSVTGEACKTEVADDFGAGKFPIVSATMALGLGQNWSRVRSVIHMGRGDPAAICQMLGRCGRDGRPGVAIMFVEKTRVGGKNQIHQILDGVEQSDDDRMDGLAITPVCLRIAFAIDTKLGYIPMSTKDQGYRNKKSREESEGFPECRCSNCMPMEASTFIENMKRINMDNVDRMITTDLNAYITGVSIPKVKKVKAQTQRKSTKRPLADPEDLRLYKRQMRDTVDELHLRGHSTNRFYDSTQLFREEKLELVALNADKISDAEELELLIGGEMIDGQLDALMQLTRTFQNRVKPAPISNKTAAASHAEAATQAISQRITNITVRACKTPRRTSGKKMA</sequence>